<sequence length="173" mass="19736">MVAPLIASFDWSKLNVENLKVLDLACGSGINGFWFAQQGSQVHFVDKDLSRLIYPKSDYPHCTFSDWDMETVPAKTLAVESYDIILVFHYLHRPLFDQIKRALKPGGLLFYQTFTTQQANIGRPKNPSFLLKPNELKQTFSCWHAITYTEGLIENSADQSQSYKAQLVSQKLN</sequence>
<comment type="caution">
    <text evidence="2">The sequence shown here is derived from an EMBL/GenBank/DDBJ whole genome shotgun (WGS) entry which is preliminary data.</text>
</comment>
<dbReference type="PANTHER" id="PTHR43591:SF110">
    <property type="entry name" value="RHODANESE DOMAIN-CONTAINING PROTEIN"/>
    <property type="match status" value="1"/>
</dbReference>
<dbReference type="PANTHER" id="PTHR43591">
    <property type="entry name" value="METHYLTRANSFERASE"/>
    <property type="match status" value="1"/>
</dbReference>
<evidence type="ECO:0000313" key="3">
    <source>
        <dbReference type="Proteomes" id="UP000613743"/>
    </source>
</evidence>
<proteinExistence type="predicted"/>
<dbReference type="RefSeq" id="WP_188922803.1">
    <property type="nucleotide sequence ID" value="NZ_BMPZ01000013.1"/>
</dbReference>
<dbReference type="GO" id="GO:0008168">
    <property type="term" value="F:methyltransferase activity"/>
    <property type="evidence" value="ECO:0007669"/>
    <property type="project" value="UniProtKB-KW"/>
</dbReference>
<dbReference type="InterPro" id="IPR041698">
    <property type="entry name" value="Methyltransf_25"/>
</dbReference>
<name>A0A917JYF0_9GAMM</name>
<accession>A0A917JYF0</accession>
<dbReference type="InterPro" id="IPR029063">
    <property type="entry name" value="SAM-dependent_MTases_sf"/>
</dbReference>
<keyword evidence="2" id="KW-0808">Transferase</keyword>
<evidence type="ECO:0000259" key="1">
    <source>
        <dbReference type="Pfam" id="PF13649"/>
    </source>
</evidence>
<keyword evidence="2" id="KW-0489">Methyltransferase</keyword>
<protein>
    <submittedName>
        <fullName evidence="2">Type 12 methyltransferase</fullName>
    </submittedName>
</protein>
<gene>
    <name evidence="2" type="ORF">GCM10009332_31870</name>
</gene>
<dbReference type="GO" id="GO:0032259">
    <property type="term" value="P:methylation"/>
    <property type="evidence" value="ECO:0007669"/>
    <property type="project" value="UniProtKB-KW"/>
</dbReference>
<dbReference type="SUPFAM" id="SSF53335">
    <property type="entry name" value="S-adenosyl-L-methionine-dependent methyltransferases"/>
    <property type="match status" value="1"/>
</dbReference>
<dbReference type="Pfam" id="PF13649">
    <property type="entry name" value="Methyltransf_25"/>
    <property type="match status" value="1"/>
</dbReference>
<reference evidence="2" key="2">
    <citation type="submission" date="2020-09" db="EMBL/GenBank/DDBJ databases">
        <authorList>
            <person name="Sun Q."/>
            <person name="Ohkuma M."/>
        </authorList>
    </citation>
    <scope>NUCLEOTIDE SEQUENCE</scope>
    <source>
        <strain evidence="2">JCM 30804</strain>
    </source>
</reference>
<dbReference type="AlphaFoldDB" id="A0A917JYF0"/>
<dbReference type="Proteomes" id="UP000613743">
    <property type="component" value="Unassembled WGS sequence"/>
</dbReference>
<dbReference type="Gene3D" id="3.40.50.150">
    <property type="entry name" value="Vaccinia Virus protein VP39"/>
    <property type="match status" value="1"/>
</dbReference>
<feature type="domain" description="Methyltransferase" evidence="1">
    <location>
        <begin position="21"/>
        <end position="107"/>
    </location>
</feature>
<keyword evidence="3" id="KW-1185">Reference proteome</keyword>
<reference evidence="2" key="1">
    <citation type="journal article" date="2014" name="Int. J. Syst. Evol. Microbiol.">
        <title>Complete genome sequence of Corynebacterium casei LMG S-19264T (=DSM 44701T), isolated from a smear-ripened cheese.</title>
        <authorList>
            <consortium name="US DOE Joint Genome Institute (JGI-PGF)"/>
            <person name="Walter F."/>
            <person name="Albersmeier A."/>
            <person name="Kalinowski J."/>
            <person name="Ruckert C."/>
        </authorList>
    </citation>
    <scope>NUCLEOTIDE SEQUENCE</scope>
    <source>
        <strain evidence="2">JCM 30804</strain>
    </source>
</reference>
<evidence type="ECO:0000313" key="2">
    <source>
        <dbReference type="EMBL" id="GGI92183.1"/>
    </source>
</evidence>
<organism evidence="2 3">
    <name type="scientific">Shewanella gelidii</name>
    <dbReference type="NCBI Taxonomy" id="1642821"/>
    <lineage>
        <taxon>Bacteria</taxon>
        <taxon>Pseudomonadati</taxon>
        <taxon>Pseudomonadota</taxon>
        <taxon>Gammaproteobacteria</taxon>
        <taxon>Alteromonadales</taxon>
        <taxon>Shewanellaceae</taxon>
        <taxon>Shewanella</taxon>
    </lineage>
</organism>
<dbReference type="CDD" id="cd02440">
    <property type="entry name" value="AdoMet_MTases"/>
    <property type="match status" value="1"/>
</dbReference>
<dbReference type="EMBL" id="BMPZ01000013">
    <property type="protein sequence ID" value="GGI92183.1"/>
    <property type="molecule type" value="Genomic_DNA"/>
</dbReference>